<organism evidence="2 3">
    <name type="scientific">Reticulomyxa filosa</name>
    <dbReference type="NCBI Taxonomy" id="46433"/>
    <lineage>
        <taxon>Eukaryota</taxon>
        <taxon>Sar</taxon>
        <taxon>Rhizaria</taxon>
        <taxon>Retaria</taxon>
        <taxon>Foraminifera</taxon>
        <taxon>Monothalamids</taxon>
        <taxon>Reticulomyxidae</taxon>
        <taxon>Reticulomyxa</taxon>
    </lineage>
</organism>
<accession>X6N255</accession>
<dbReference type="Proteomes" id="UP000023152">
    <property type="component" value="Unassembled WGS sequence"/>
</dbReference>
<dbReference type="InterPro" id="IPR011333">
    <property type="entry name" value="SKP1/BTB/POZ_sf"/>
</dbReference>
<reference evidence="2 3" key="1">
    <citation type="journal article" date="2013" name="Curr. Biol.">
        <title>The Genome of the Foraminiferan Reticulomyxa filosa.</title>
        <authorList>
            <person name="Glockner G."/>
            <person name="Hulsmann N."/>
            <person name="Schleicher M."/>
            <person name="Noegel A.A."/>
            <person name="Eichinger L."/>
            <person name="Gallinger C."/>
            <person name="Pawlowski J."/>
            <person name="Sierra R."/>
            <person name="Euteneuer U."/>
            <person name="Pillet L."/>
            <person name="Moustafa A."/>
            <person name="Platzer M."/>
            <person name="Groth M."/>
            <person name="Szafranski K."/>
            <person name="Schliwa M."/>
        </authorList>
    </citation>
    <scope>NUCLEOTIDE SEQUENCE [LARGE SCALE GENOMIC DNA]</scope>
</reference>
<feature type="non-terminal residue" evidence="2">
    <location>
        <position position="316"/>
    </location>
</feature>
<gene>
    <name evidence="2" type="ORF">RFI_17394</name>
</gene>
<dbReference type="SUPFAM" id="SSF54695">
    <property type="entry name" value="POZ domain"/>
    <property type="match status" value="1"/>
</dbReference>
<comment type="caution">
    <text evidence="2">The sequence shown here is derived from an EMBL/GenBank/DDBJ whole genome shotgun (WGS) entry which is preliminary data.</text>
</comment>
<dbReference type="EMBL" id="ASPP01013239">
    <property type="protein sequence ID" value="ETO19829.1"/>
    <property type="molecule type" value="Genomic_DNA"/>
</dbReference>
<evidence type="ECO:0000256" key="1">
    <source>
        <dbReference type="SAM" id="MobiDB-lite"/>
    </source>
</evidence>
<keyword evidence="3" id="KW-1185">Reference proteome</keyword>
<dbReference type="AlphaFoldDB" id="X6N255"/>
<dbReference type="Gene3D" id="3.30.710.10">
    <property type="entry name" value="Potassium Channel Kv1.1, Chain A"/>
    <property type="match status" value="1"/>
</dbReference>
<feature type="compositionally biased region" description="Basic and acidic residues" evidence="1">
    <location>
        <begin position="267"/>
        <end position="293"/>
    </location>
</feature>
<protein>
    <submittedName>
        <fullName evidence="2">Metal ion binding protein</fullName>
    </submittedName>
</protein>
<evidence type="ECO:0000313" key="3">
    <source>
        <dbReference type="Proteomes" id="UP000023152"/>
    </source>
</evidence>
<evidence type="ECO:0000313" key="2">
    <source>
        <dbReference type="EMBL" id="ETO19829.1"/>
    </source>
</evidence>
<sequence length="316" mass="36645">MNIEGSRVSEDWKKLVNNEHLSDVRFDFVTTKKKDNDDNNDGEEGGESLEREIEFVNEPLYGHQLMLTASSEVFRKLFDPDKKINFKIPRLLLKQREREDGHYLDKWTWERINKNGIEGFIRIRKKIADEGEPGGLDGGLEEDEQKNADFVIIQIDHNVIKHHQFVYVLQFLYTGTCDVGKLDASELGRVAERLWLDELVSFCKNIESIDDSEECKAFNSSLSTYWTDSIAVVIKKWHFEGHHKSDLQICTTFDEHSTIVAVVAKGGKDETTKEEKKEDEKDEKKDEKKEDNTKPGAIFEWDKFDDSHIADFSAHR</sequence>
<feature type="region of interest" description="Disordered" evidence="1">
    <location>
        <begin position="267"/>
        <end position="299"/>
    </location>
</feature>
<proteinExistence type="predicted"/>
<name>X6N255_RETFI</name>